<dbReference type="EMBL" id="AJFE02044203">
    <property type="status" value="NOT_ANNOTATED_CDS"/>
    <property type="molecule type" value="Genomic_DNA"/>
</dbReference>
<name>A0A2R9BZQ1_PANPA</name>
<sequence length="91" mass="10964">MYAKYATWENTSFADTKKLPVIKKKVMKLEDQNNSLWKDVTFNLKISLNKRAEPQVRKEKEIQWETRLFHKDGEYWVYDEPLLKYLGAAKH</sequence>
<protein>
    <submittedName>
        <fullName evidence="1">Uncharacterized protein</fullName>
    </submittedName>
</protein>
<dbReference type="AlphaFoldDB" id="A0A2R9BZQ1"/>
<proteinExistence type="predicted"/>
<accession>A0A2R9BZQ1</accession>
<dbReference type="STRING" id="9597.ENSPPAP00000034951"/>
<dbReference type="Ensembl" id="ENSPPAT00000057836.1">
    <property type="protein sequence ID" value="ENSPPAP00000034951.1"/>
    <property type="gene ID" value="ENSPPAG00000040312.1"/>
</dbReference>
<dbReference type="SUPFAM" id="SSF144000">
    <property type="entry name" value="Oxysterol-binding protein-like"/>
    <property type="match status" value="1"/>
</dbReference>
<evidence type="ECO:0000313" key="2">
    <source>
        <dbReference type="Proteomes" id="UP000240080"/>
    </source>
</evidence>
<evidence type="ECO:0000313" key="1">
    <source>
        <dbReference type="Ensembl" id="ENSPPAP00000034951.1"/>
    </source>
</evidence>
<dbReference type="OMA" id="NKYESCS"/>
<reference evidence="1" key="2">
    <citation type="submission" date="2025-08" db="UniProtKB">
        <authorList>
            <consortium name="Ensembl"/>
        </authorList>
    </citation>
    <scope>IDENTIFICATION</scope>
</reference>
<organism evidence="1 2">
    <name type="scientific">Pan paniscus</name>
    <name type="common">Pygmy chimpanzee</name>
    <name type="synonym">Bonobo</name>
    <dbReference type="NCBI Taxonomy" id="9597"/>
    <lineage>
        <taxon>Eukaryota</taxon>
        <taxon>Metazoa</taxon>
        <taxon>Chordata</taxon>
        <taxon>Craniata</taxon>
        <taxon>Vertebrata</taxon>
        <taxon>Euteleostomi</taxon>
        <taxon>Mammalia</taxon>
        <taxon>Eutheria</taxon>
        <taxon>Euarchontoglires</taxon>
        <taxon>Primates</taxon>
        <taxon>Haplorrhini</taxon>
        <taxon>Catarrhini</taxon>
        <taxon>Hominidae</taxon>
        <taxon>Pan</taxon>
    </lineage>
</organism>
<reference evidence="1 2" key="1">
    <citation type="journal article" date="2012" name="Nature">
        <title>The bonobo genome compared with the chimpanzee and human genomes.</title>
        <authorList>
            <person name="Prufer K."/>
            <person name="Munch K."/>
            <person name="Hellmann I."/>
            <person name="Akagi K."/>
            <person name="Miller J.R."/>
            <person name="Walenz B."/>
            <person name="Koren S."/>
            <person name="Sutton G."/>
            <person name="Kodira C."/>
            <person name="Winer R."/>
            <person name="Knight J.R."/>
            <person name="Mullikin J.C."/>
            <person name="Meader S.J."/>
            <person name="Ponting C.P."/>
            <person name="Lunter G."/>
            <person name="Higashino S."/>
            <person name="Hobolth A."/>
            <person name="Dutheil J."/>
            <person name="Karakoc E."/>
            <person name="Alkan C."/>
            <person name="Sajjadian S."/>
            <person name="Catacchio C.R."/>
            <person name="Ventura M."/>
            <person name="Marques-Bonet T."/>
            <person name="Eichler E.E."/>
            <person name="Andre C."/>
            <person name="Atencia R."/>
            <person name="Mugisha L."/>
            <person name="Junhold J."/>
            <person name="Patterson N."/>
            <person name="Siebauer M."/>
            <person name="Good J.M."/>
            <person name="Fischer A."/>
            <person name="Ptak S.E."/>
            <person name="Lachmann M."/>
            <person name="Symer D.E."/>
            <person name="Mailund T."/>
            <person name="Schierup M.H."/>
            <person name="Andres A.M."/>
            <person name="Kelso J."/>
            <person name="Paabo S."/>
        </authorList>
    </citation>
    <scope>NUCLEOTIDE SEQUENCE [LARGE SCALE GENOMIC DNA]</scope>
</reference>
<keyword evidence="2" id="KW-1185">Reference proteome</keyword>
<dbReference type="Proteomes" id="UP000240080">
    <property type="component" value="Chromosome 11"/>
</dbReference>
<dbReference type="InterPro" id="IPR037239">
    <property type="entry name" value="OSBP_sf"/>
</dbReference>
<reference evidence="1" key="3">
    <citation type="submission" date="2025-09" db="UniProtKB">
        <authorList>
            <consortium name="Ensembl"/>
        </authorList>
    </citation>
    <scope>IDENTIFICATION</scope>
</reference>
<dbReference type="GeneTree" id="ENSGT00940000167275"/>